<sequence>MDEEPNKNYFGITQIIPVYLTAVWELMRSLAMGYTYGPEYKEGWFSIFIRALGLLIPGISAHCVTNYVNSIRLGKFRGIRSSY</sequence>
<name>A0A6A3C1L5_HIBSY</name>
<evidence type="ECO:0000313" key="3">
    <source>
        <dbReference type="Proteomes" id="UP000436088"/>
    </source>
</evidence>
<dbReference type="AlphaFoldDB" id="A0A6A3C1L5"/>
<keyword evidence="1" id="KW-0812">Transmembrane</keyword>
<keyword evidence="1" id="KW-0472">Membrane</keyword>
<proteinExistence type="predicted"/>
<protein>
    <submittedName>
        <fullName evidence="2">Uncharacterized protein</fullName>
    </submittedName>
</protein>
<dbReference type="GO" id="GO:0004806">
    <property type="term" value="F:triacylglycerol lipase activity"/>
    <property type="evidence" value="ECO:0007669"/>
    <property type="project" value="InterPro"/>
</dbReference>
<comment type="caution">
    <text evidence="2">The sequence shown here is derived from an EMBL/GenBank/DDBJ whole genome shotgun (WGS) entry which is preliminary data.</text>
</comment>
<dbReference type="PANTHER" id="PTHR46086:SF3">
    <property type="entry name" value="TRIACYLGLYCEROL LIPASE OBL1"/>
    <property type="match status" value="1"/>
</dbReference>
<dbReference type="PANTHER" id="PTHR46086">
    <property type="entry name" value="ALPHA/BETA-HYDROLASES SUPERFAMILY PROTEIN"/>
    <property type="match status" value="1"/>
</dbReference>
<feature type="transmembrane region" description="Helical" evidence="1">
    <location>
        <begin position="47"/>
        <end position="68"/>
    </location>
</feature>
<keyword evidence="3" id="KW-1185">Reference proteome</keyword>
<dbReference type="Proteomes" id="UP000436088">
    <property type="component" value="Unassembled WGS sequence"/>
</dbReference>
<dbReference type="EMBL" id="VEPZ02000548">
    <property type="protein sequence ID" value="KAE8722913.1"/>
    <property type="molecule type" value="Genomic_DNA"/>
</dbReference>
<dbReference type="GO" id="GO:0006629">
    <property type="term" value="P:lipid metabolic process"/>
    <property type="evidence" value="ECO:0007669"/>
    <property type="project" value="InterPro"/>
</dbReference>
<gene>
    <name evidence="2" type="ORF">F3Y22_tig00013285pilonHSYRG00034</name>
</gene>
<evidence type="ECO:0000313" key="2">
    <source>
        <dbReference type="EMBL" id="KAE8722913.1"/>
    </source>
</evidence>
<organism evidence="2 3">
    <name type="scientific">Hibiscus syriacus</name>
    <name type="common">Rose of Sharon</name>
    <dbReference type="NCBI Taxonomy" id="106335"/>
    <lineage>
        <taxon>Eukaryota</taxon>
        <taxon>Viridiplantae</taxon>
        <taxon>Streptophyta</taxon>
        <taxon>Embryophyta</taxon>
        <taxon>Tracheophyta</taxon>
        <taxon>Spermatophyta</taxon>
        <taxon>Magnoliopsida</taxon>
        <taxon>eudicotyledons</taxon>
        <taxon>Gunneridae</taxon>
        <taxon>Pentapetalae</taxon>
        <taxon>rosids</taxon>
        <taxon>malvids</taxon>
        <taxon>Malvales</taxon>
        <taxon>Malvaceae</taxon>
        <taxon>Malvoideae</taxon>
        <taxon>Hibiscus</taxon>
    </lineage>
</organism>
<feature type="transmembrane region" description="Helical" evidence="1">
    <location>
        <begin position="9"/>
        <end position="27"/>
    </location>
</feature>
<dbReference type="InterPro" id="IPR044819">
    <property type="entry name" value="OBL-like"/>
</dbReference>
<keyword evidence="1" id="KW-1133">Transmembrane helix</keyword>
<reference evidence="2" key="1">
    <citation type="submission" date="2019-09" db="EMBL/GenBank/DDBJ databases">
        <title>Draft genome information of white flower Hibiscus syriacus.</title>
        <authorList>
            <person name="Kim Y.-M."/>
        </authorList>
    </citation>
    <scope>NUCLEOTIDE SEQUENCE [LARGE SCALE GENOMIC DNA]</scope>
    <source>
        <strain evidence="2">YM2019G1</strain>
    </source>
</reference>
<accession>A0A6A3C1L5</accession>
<evidence type="ECO:0000256" key="1">
    <source>
        <dbReference type="SAM" id="Phobius"/>
    </source>
</evidence>